<keyword evidence="2 6" id="KW-0808">Transferase</keyword>
<evidence type="ECO:0000256" key="3">
    <source>
        <dbReference type="ARBA" id="ARBA00022824"/>
    </source>
</evidence>
<protein>
    <submittedName>
        <fullName evidence="6">Glycosyltransferase</fullName>
    </submittedName>
</protein>
<sequence>MDPLVATSALFGIIPLVLCAFFAIPLITLLGIAVSLPVLLLLLAPLLFFTAPPVPSVAFLHPQADSGGGGERVLWAIVAHLLQKARTVGPVRGTQVTARACGFHTLERGASKTRGGSAEAKKVNLGVCTDAGGCGDSPYSPPQSKGDQQRGNHFPVAVYIRSDSPWLNDLVPVCLPPSHSTIHSSILSVVSGLLSVILCVPRLSPRIGFAVSPASRVVRDLKAAFAIDLDPLLQPARTSSCVSHCHDASPGSPCLSSNTAPLSWSPSSRFVLSPLVLVPLRSSQLHLPVNYPVCTLLFQALSSALLTTEALVLGFVPAHFVDTVGFPGGYFILWLLHVKQLWQRYFSVFFTCVVRGRQRRDREGSAQESHAGESNAGEAAVTRNGGLPEITRLTAYVHYPYISGSMLKAVAARKGGETREGTPDNLALVKGYGDSKLEDTRTDASCRQRVGEEDVPVCNSRRIASSFILSSLKLWYYHWLAGTYGAALRFAFRGNNASAEEREGSGPQRGIAVNAERSNMSCCNSTWTQRHLEVLMNPGGGSLCAASNAQQKLGTTPIESSTRREDCYFRAPVVFPPCRPPDVDNTENLIATVVSRRRKARILSISQFRPEKRQIDQVYILREMLEKYSRLLPADTHLVVAGAVENFVGECILRDLWRVVHEHSSAHARGDRVDSSGAVAASEVHGYNPGTRRIESTLAHPCEGACGSTARKISDIGSCRCFPLSAWCSCCTQQQRGEGGSDSLLHEKNSAPGSSVGWCVQKRQPAASCEVSELFARKKGGALLLSSYGVSHVRDFEEAERAMESHLQATVEVGANPAEGRSADSGATGEPVTTEARRGLGANATECWGDRVFALVNVDAAILHKMAQSAAVGLHTMHEEHFGIAVVQLLLAGCCVVAHNSGGPRNDILVAMDESLRPPSERRSLSTRSPVDTSPRTVALSCRGRYGFLCYSRQEFAACVAAVLCQWAAMFNGQGETNLRSTKQLQGRAGLAGERESVREAGKVWTTAMAERTLRSALQRFPDDLQFGATVAEALGL</sequence>
<evidence type="ECO:0000256" key="1">
    <source>
        <dbReference type="ARBA" id="ARBA00004586"/>
    </source>
</evidence>
<organism evidence="6 7">
    <name type="scientific">Cystoisospora suis</name>
    <dbReference type="NCBI Taxonomy" id="483139"/>
    <lineage>
        <taxon>Eukaryota</taxon>
        <taxon>Sar</taxon>
        <taxon>Alveolata</taxon>
        <taxon>Apicomplexa</taxon>
        <taxon>Conoidasida</taxon>
        <taxon>Coccidia</taxon>
        <taxon>Eucoccidiorida</taxon>
        <taxon>Eimeriorina</taxon>
        <taxon>Sarcocystidae</taxon>
        <taxon>Cystoisospora</taxon>
    </lineage>
</organism>
<dbReference type="Proteomes" id="UP000221165">
    <property type="component" value="Unassembled WGS sequence"/>
</dbReference>
<evidence type="ECO:0000313" key="7">
    <source>
        <dbReference type="Proteomes" id="UP000221165"/>
    </source>
</evidence>
<dbReference type="AlphaFoldDB" id="A0A2C6L3Y4"/>
<dbReference type="InterPro" id="IPR038013">
    <property type="entry name" value="ALG11"/>
</dbReference>
<proteinExistence type="predicted"/>
<dbReference type="GO" id="GO:0005789">
    <property type="term" value="C:endoplasmic reticulum membrane"/>
    <property type="evidence" value="ECO:0007669"/>
    <property type="project" value="UniProtKB-SubCell"/>
</dbReference>
<comment type="caution">
    <text evidence="6">The sequence shown here is derived from an EMBL/GenBank/DDBJ whole genome shotgun (WGS) entry which is preliminary data.</text>
</comment>
<dbReference type="OrthoDB" id="330272at2759"/>
<name>A0A2C6L3Y4_9APIC</name>
<keyword evidence="4" id="KW-0472">Membrane</keyword>
<dbReference type="GO" id="GO:0006487">
    <property type="term" value="P:protein N-linked glycosylation"/>
    <property type="evidence" value="ECO:0007669"/>
    <property type="project" value="TreeGrafter"/>
</dbReference>
<dbReference type="GO" id="GO:0004377">
    <property type="term" value="F:GDP-Man:Man(3)GlcNAc(2)-PP-Dol alpha-1,2-mannosyltransferase activity"/>
    <property type="evidence" value="ECO:0007669"/>
    <property type="project" value="InterPro"/>
</dbReference>
<dbReference type="EMBL" id="MIGC01001728">
    <property type="protein sequence ID" value="PHJ22323.1"/>
    <property type="molecule type" value="Genomic_DNA"/>
</dbReference>
<dbReference type="PANTHER" id="PTHR45919">
    <property type="entry name" value="GDP-MAN:MAN(3)GLCNAC(2)-PP-DOL ALPHA-1,2-MANNOSYLTRANSFERASE"/>
    <property type="match status" value="1"/>
</dbReference>
<gene>
    <name evidence="6" type="ORF">CSUI_003830</name>
</gene>
<keyword evidence="4" id="KW-0812">Transmembrane</keyword>
<dbReference type="SUPFAM" id="SSF53756">
    <property type="entry name" value="UDP-Glycosyltransferase/glycogen phosphorylase"/>
    <property type="match status" value="1"/>
</dbReference>
<dbReference type="Pfam" id="PF15924">
    <property type="entry name" value="ALG11_N"/>
    <property type="match status" value="1"/>
</dbReference>
<dbReference type="InterPro" id="IPR031814">
    <property type="entry name" value="ALG11_N"/>
</dbReference>
<dbReference type="RefSeq" id="XP_067924000.1">
    <property type="nucleotide sequence ID" value="XM_068064025.1"/>
</dbReference>
<evidence type="ECO:0000259" key="5">
    <source>
        <dbReference type="Pfam" id="PF15924"/>
    </source>
</evidence>
<evidence type="ECO:0000313" key="6">
    <source>
        <dbReference type="EMBL" id="PHJ22323.1"/>
    </source>
</evidence>
<keyword evidence="4" id="KW-1133">Transmembrane helix</keyword>
<dbReference type="GeneID" id="94427236"/>
<evidence type="ECO:0000256" key="4">
    <source>
        <dbReference type="SAM" id="Phobius"/>
    </source>
</evidence>
<accession>A0A2C6L3Y4</accession>
<evidence type="ECO:0000256" key="2">
    <source>
        <dbReference type="ARBA" id="ARBA00022679"/>
    </source>
</evidence>
<feature type="domain" description="ALG11 mannosyltransferase N-terminal" evidence="5">
    <location>
        <begin position="274"/>
        <end position="337"/>
    </location>
</feature>
<reference evidence="6 7" key="1">
    <citation type="journal article" date="2017" name="Int. J. Parasitol.">
        <title>The genome of the protozoan parasite Cystoisospora suis and a reverse vaccinology approach to identify vaccine candidates.</title>
        <authorList>
            <person name="Palmieri N."/>
            <person name="Shrestha A."/>
            <person name="Ruttkowski B."/>
            <person name="Beck T."/>
            <person name="Vogl C."/>
            <person name="Tomley F."/>
            <person name="Blake D.P."/>
            <person name="Joachim A."/>
        </authorList>
    </citation>
    <scope>NUCLEOTIDE SEQUENCE [LARGE SCALE GENOMIC DNA]</scope>
    <source>
        <strain evidence="6 7">Wien I</strain>
    </source>
</reference>
<keyword evidence="3" id="KW-0256">Endoplasmic reticulum</keyword>
<comment type="subcellular location">
    <subcellularLocation>
        <location evidence="1">Endoplasmic reticulum membrane</location>
    </subcellularLocation>
</comment>
<dbReference type="Gene3D" id="3.40.50.2000">
    <property type="entry name" value="Glycogen Phosphorylase B"/>
    <property type="match status" value="1"/>
</dbReference>
<keyword evidence="7" id="KW-1185">Reference proteome</keyword>
<dbReference type="VEuPathDB" id="ToxoDB:CSUI_003830"/>
<dbReference type="PANTHER" id="PTHR45919:SF1">
    <property type="entry name" value="GDP-MAN:MAN(3)GLCNAC(2)-PP-DOL ALPHA-1,2-MANNOSYLTRANSFERASE"/>
    <property type="match status" value="1"/>
</dbReference>
<feature type="transmembrane region" description="Helical" evidence="4">
    <location>
        <begin position="29"/>
        <end position="49"/>
    </location>
</feature>